<gene>
    <name evidence="10" type="primary">sppA_1</name>
    <name evidence="10" type="ORF">NCTC11679_03395</name>
</gene>
<dbReference type="PIRSF" id="PIRSF001217">
    <property type="entry name" value="Protease_4_SppA"/>
    <property type="match status" value="1"/>
</dbReference>
<dbReference type="EC" id="3.4.21.-" evidence="10"/>
<evidence type="ECO:0000256" key="3">
    <source>
        <dbReference type="ARBA" id="ARBA00022670"/>
    </source>
</evidence>
<dbReference type="EMBL" id="UGMG01000001">
    <property type="protein sequence ID" value="STV65602.1"/>
    <property type="molecule type" value="Genomic_DNA"/>
</dbReference>
<sequence length="617" mass="66984">MRTLWRLIASFFKWTWRILNFIRKLALNAIFLVLVLVCIGIWSQFSSTTSEHAARGALLLDITGVVVDKPSASSKLGVIGRQLFGASSDRLQENSLFDIVQTIRQAKDDRNITGIVLDLKNFVGGDQPSMQYIGKALREFRDSGKTGVCRRQQLQPGPVLPGELRQQNLALAAGRGRPARLRYQRLYYKSLLDKLKVSTHVFRVGTYKSAVEPFIRDDMSPAAREADSRWIGELWQNYLNTIAANRQITAQQLFPGAQGIIDGLRKVGGDTAKYALDNKLVDELATSTEVEKALTKQFGWSKADNNYRAISYYDYNVMTPSDQGSAIAVIFANGAIMDGEETPGNVGGDTTAAQIRDARLDPKIKAIVLRVNSPGGSVTASEIIREELAAAKAAGKPVVVSMGGMAASGGYWISTPADYIVANPSTLTGSIGIFGVINTVENTLGSIGVHTDGVSTSPLADVSSTKALPPEVQQLMQLSIENGYQRFITLVANARKSTPEKIDQIAQGHVWTGEDAKANGLVDSLGDFDDAVAKAAELAKLKTWHLNYYQEEPTFFSMVLDSLTGSVRASLPAAIQAWLPAPVAAAAETVKAESDKLAAFNDPQNRYAFCLTCANIR</sequence>
<accession>A0A378CA00</accession>
<dbReference type="GO" id="GO:0008236">
    <property type="term" value="F:serine-type peptidase activity"/>
    <property type="evidence" value="ECO:0007669"/>
    <property type="project" value="UniProtKB-KW"/>
</dbReference>
<keyword evidence="8" id="KW-1133">Transmembrane helix</keyword>
<comment type="subcellular location">
    <subcellularLocation>
        <location evidence="1">Membrane</location>
    </subcellularLocation>
</comment>
<feature type="transmembrane region" description="Helical" evidence="8">
    <location>
        <begin position="21"/>
        <end position="42"/>
    </location>
</feature>
<feature type="domain" description="Peptidase S49" evidence="9">
    <location>
        <begin position="184"/>
        <end position="297"/>
    </location>
</feature>
<dbReference type="InterPro" id="IPR002142">
    <property type="entry name" value="Peptidase_S49"/>
</dbReference>
<dbReference type="NCBIfam" id="TIGR00706">
    <property type="entry name" value="SppA_dom"/>
    <property type="match status" value="1"/>
</dbReference>
<dbReference type="InterPro" id="IPR033854">
    <property type="entry name" value="S49_SppA_1"/>
</dbReference>
<feature type="domain" description="Peptidase S49" evidence="9">
    <location>
        <begin position="391"/>
        <end position="542"/>
    </location>
</feature>
<keyword evidence="4 10" id="KW-0378">Hydrolase</keyword>
<dbReference type="NCBIfam" id="NF008195">
    <property type="entry name" value="PRK10949.1"/>
    <property type="match status" value="1"/>
</dbReference>
<dbReference type="PANTHER" id="PTHR33209:SF1">
    <property type="entry name" value="PEPTIDASE S49 DOMAIN-CONTAINING PROTEIN"/>
    <property type="match status" value="1"/>
</dbReference>
<evidence type="ECO:0000256" key="1">
    <source>
        <dbReference type="ARBA" id="ARBA00004370"/>
    </source>
</evidence>
<dbReference type="InterPro" id="IPR004635">
    <property type="entry name" value="Pept_S49_SppA"/>
</dbReference>
<dbReference type="GO" id="GO:0005886">
    <property type="term" value="C:plasma membrane"/>
    <property type="evidence" value="ECO:0007669"/>
    <property type="project" value="InterPro"/>
</dbReference>
<feature type="active site" description="Nucleophile" evidence="7">
    <location>
        <position position="408"/>
    </location>
</feature>
<keyword evidence="5" id="KW-0720">Serine protease</keyword>
<keyword evidence="6 8" id="KW-0472">Membrane</keyword>
<dbReference type="InterPro" id="IPR047217">
    <property type="entry name" value="S49_SppA_67K_type_N"/>
</dbReference>
<evidence type="ECO:0000313" key="11">
    <source>
        <dbReference type="Proteomes" id="UP000255239"/>
    </source>
</evidence>
<keyword evidence="8" id="KW-0812">Transmembrane</keyword>
<evidence type="ECO:0000256" key="4">
    <source>
        <dbReference type="ARBA" id="ARBA00022801"/>
    </source>
</evidence>
<organism evidence="10 11">
    <name type="scientific">Klebsiella pneumoniae</name>
    <dbReference type="NCBI Taxonomy" id="573"/>
    <lineage>
        <taxon>Bacteria</taxon>
        <taxon>Pseudomonadati</taxon>
        <taxon>Pseudomonadota</taxon>
        <taxon>Gammaproteobacteria</taxon>
        <taxon>Enterobacterales</taxon>
        <taxon>Enterobacteriaceae</taxon>
        <taxon>Klebsiella/Raoultella group</taxon>
        <taxon>Klebsiella</taxon>
        <taxon>Klebsiella pneumoniae complex</taxon>
    </lineage>
</organism>
<proteinExistence type="inferred from homology"/>
<dbReference type="InterPro" id="IPR029045">
    <property type="entry name" value="ClpP/crotonase-like_dom_sf"/>
</dbReference>
<dbReference type="PANTHER" id="PTHR33209">
    <property type="entry name" value="PROTEASE 4"/>
    <property type="match status" value="1"/>
</dbReference>
<dbReference type="GO" id="GO:0006465">
    <property type="term" value="P:signal peptide processing"/>
    <property type="evidence" value="ECO:0007669"/>
    <property type="project" value="InterPro"/>
</dbReference>
<dbReference type="Pfam" id="PF01343">
    <property type="entry name" value="Peptidase_S49"/>
    <property type="match status" value="2"/>
</dbReference>
<dbReference type="CDD" id="cd07018">
    <property type="entry name" value="S49_SppA_67K_type"/>
    <property type="match status" value="1"/>
</dbReference>
<evidence type="ECO:0000256" key="6">
    <source>
        <dbReference type="ARBA" id="ARBA00023136"/>
    </source>
</evidence>
<dbReference type="SUPFAM" id="SSF52096">
    <property type="entry name" value="ClpP/crotonase"/>
    <property type="match status" value="2"/>
</dbReference>
<dbReference type="Gene3D" id="6.20.330.10">
    <property type="match status" value="1"/>
</dbReference>
<dbReference type="AlphaFoldDB" id="A0A378CA00"/>
<evidence type="ECO:0000313" key="10">
    <source>
        <dbReference type="EMBL" id="STV65602.1"/>
    </source>
</evidence>
<reference evidence="10 11" key="1">
    <citation type="submission" date="2018-06" db="EMBL/GenBank/DDBJ databases">
        <authorList>
            <consortium name="Pathogen Informatics"/>
            <person name="Doyle S."/>
        </authorList>
    </citation>
    <scope>NUCLEOTIDE SEQUENCE [LARGE SCALE GENOMIC DNA]</scope>
    <source>
        <strain evidence="10 11">NCTC11679</strain>
    </source>
</reference>
<evidence type="ECO:0000256" key="8">
    <source>
        <dbReference type="SAM" id="Phobius"/>
    </source>
</evidence>
<feature type="active site" description="Proton donor/acceptor" evidence="7">
    <location>
        <position position="208"/>
    </location>
</feature>
<comment type="similarity">
    <text evidence="2">Belongs to the peptidase S49 family.</text>
</comment>
<evidence type="ECO:0000256" key="2">
    <source>
        <dbReference type="ARBA" id="ARBA00008683"/>
    </source>
</evidence>
<dbReference type="Gene3D" id="3.90.226.10">
    <property type="entry name" value="2-enoyl-CoA Hydratase, Chain A, domain 1"/>
    <property type="match status" value="3"/>
</dbReference>
<dbReference type="Proteomes" id="UP000255239">
    <property type="component" value="Unassembled WGS sequence"/>
</dbReference>
<evidence type="ECO:0000256" key="7">
    <source>
        <dbReference type="PIRSR" id="PIRSR001217-1"/>
    </source>
</evidence>
<evidence type="ECO:0000256" key="5">
    <source>
        <dbReference type="ARBA" id="ARBA00022825"/>
    </source>
</evidence>
<dbReference type="FunFam" id="3.90.226.10:FF:000033">
    <property type="entry name" value="Protease 4"/>
    <property type="match status" value="1"/>
</dbReference>
<dbReference type="CDD" id="cd07019">
    <property type="entry name" value="S49_SppA_1"/>
    <property type="match status" value="1"/>
</dbReference>
<dbReference type="NCBIfam" id="TIGR00705">
    <property type="entry name" value="SppA_67K"/>
    <property type="match status" value="1"/>
</dbReference>
<name>A0A378CA00_KLEPN</name>
<protein>
    <submittedName>
        <fullName evidence="10">Protease</fullName>
        <ecNumber evidence="10">3.4.21.-</ecNumber>
    </submittedName>
</protein>
<dbReference type="InterPro" id="IPR004634">
    <property type="entry name" value="Pept_S49_pIV"/>
</dbReference>
<evidence type="ECO:0000259" key="9">
    <source>
        <dbReference type="Pfam" id="PF01343"/>
    </source>
</evidence>
<keyword evidence="3 10" id="KW-0645">Protease</keyword>